<proteinExistence type="predicted"/>
<gene>
    <name evidence="1" type="ORF">CBRE1094_LOCUS41197</name>
</gene>
<evidence type="ECO:0000313" key="1">
    <source>
        <dbReference type="EMBL" id="CAD9540131.1"/>
    </source>
</evidence>
<organism evidence="1">
    <name type="scientific">Haptolina brevifila</name>
    <dbReference type="NCBI Taxonomy" id="156173"/>
    <lineage>
        <taxon>Eukaryota</taxon>
        <taxon>Haptista</taxon>
        <taxon>Haptophyta</taxon>
        <taxon>Prymnesiophyceae</taxon>
        <taxon>Prymnesiales</taxon>
        <taxon>Prymnesiaceae</taxon>
        <taxon>Haptolina</taxon>
    </lineage>
</organism>
<name>A0A7S2NI17_9EUKA</name>
<sequence length="104" mass="11787">MRKDPNGFDPEEEEEKWCGVFKGLSVVDAEGQPKEYRLEVQEDAVWEAARGPKTTYKAAESTIQKGPKMESCSCIEGNPCADAYCCKDWKNRFEVAKKNGWKGF</sequence>
<dbReference type="EMBL" id="HBGU01075572">
    <property type="protein sequence ID" value="CAD9540131.1"/>
    <property type="molecule type" value="Transcribed_RNA"/>
</dbReference>
<accession>A0A7S2NI17</accession>
<protein>
    <submittedName>
        <fullName evidence="1">Uncharacterized protein</fullName>
    </submittedName>
</protein>
<reference evidence="1" key="1">
    <citation type="submission" date="2021-01" db="EMBL/GenBank/DDBJ databases">
        <authorList>
            <person name="Corre E."/>
            <person name="Pelletier E."/>
            <person name="Niang G."/>
            <person name="Scheremetjew M."/>
            <person name="Finn R."/>
            <person name="Kale V."/>
            <person name="Holt S."/>
            <person name="Cochrane G."/>
            <person name="Meng A."/>
            <person name="Brown T."/>
            <person name="Cohen L."/>
        </authorList>
    </citation>
    <scope>NUCLEOTIDE SEQUENCE</scope>
    <source>
        <strain evidence="1">UTEX LB 985</strain>
    </source>
</reference>
<dbReference type="AlphaFoldDB" id="A0A7S2NI17"/>